<sequence>MTLATRLAAAALLAASAAPAAAAPVGAVYAFGDSLNDCCFIGPFTNGPETWLPAFAAAVGADYPTPETAARDYAVGGAQSGPINVIPDTDAGFGFDTGFTSQLDRFEADAPAVGADDLAVIWVGTNDIWASALPSPSLLGLTLNQPLGPRPEVDALADHVAGRIGDGVARLRDTGFGKALILTPFDVGQSALTDGAESSALQTAYSLAVRDRLSGLFTDGIDTWTLDMVEVIASLQAGAPSNGFAFLNGFESCAPFGSDPGICEARTPAEQDSYIFYDAVHLTTAVNAVVAERAAALVTLSAPIAPVPAPAGGALLLAGLAALAAVRGRTAAP</sequence>
<dbReference type="EMBL" id="FNQM01000003">
    <property type="protein sequence ID" value="SEA13198.1"/>
    <property type="molecule type" value="Genomic_DNA"/>
</dbReference>
<dbReference type="AlphaFoldDB" id="A0A1H3YQ38"/>
<dbReference type="OrthoDB" id="5292073at2"/>
<dbReference type="Gene3D" id="3.40.50.1110">
    <property type="entry name" value="SGNH hydrolase"/>
    <property type="match status" value="1"/>
</dbReference>
<evidence type="ECO:0000256" key="1">
    <source>
        <dbReference type="SAM" id="SignalP"/>
    </source>
</evidence>
<proteinExistence type="predicted"/>
<dbReference type="InterPro" id="IPR001087">
    <property type="entry name" value="GDSL"/>
</dbReference>
<organism evidence="2 3">
    <name type="scientific">Rubrimonas cliftonensis</name>
    <dbReference type="NCBI Taxonomy" id="89524"/>
    <lineage>
        <taxon>Bacteria</taxon>
        <taxon>Pseudomonadati</taxon>
        <taxon>Pseudomonadota</taxon>
        <taxon>Alphaproteobacteria</taxon>
        <taxon>Rhodobacterales</taxon>
        <taxon>Paracoccaceae</taxon>
        <taxon>Rubrimonas</taxon>
    </lineage>
</organism>
<gene>
    <name evidence="2" type="ORF">SAMN05444370_103181</name>
</gene>
<dbReference type="Proteomes" id="UP000198703">
    <property type="component" value="Unassembled WGS sequence"/>
</dbReference>
<evidence type="ECO:0000313" key="2">
    <source>
        <dbReference type="EMBL" id="SEA13198.1"/>
    </source>
</evidence>
<dbReference type="SUPFAM" id="SSF52266">
    <property type="entry name" value="SGNH hydrolase"/>
    <property type="match status" value="1"/>
</dbReference>
<accession>A0A1H3YQ38</accession>
<dbReference type="RefSeq" id="WP_093250502.1">
    <property type="nucleotide sequence ID" value="NZ_FNQM01000003.1"/>
</dbReference>
<evidence type="ECO:0000313" key="3">
    <source>
        <dbReference type="Proteomes" id="UP000198703"/>
    </source>
</evidence>
<dbReference type="Pfam" id="PF00657">
    <property type="entry name" value="Lipase_GDSL"/>
    <property type="match status" value="1"/>
</dbReference>
<dbReference type="STRING" id="89524.SAMN05444370_103181"/>
<keyword evidence="3" id="KW-1185">Reference proteome</keyword>
<dbReference type="GO" id="GO:0016788">
    <property type="term" value="F:hydrolase activity, acting on ester bonds"/>
    <property type="evidence" value="ECO:0007669"/>
    <property type="project" value="InterPro"/>
</dbReference>
<reference evidence="2 3" key="1">
    <citation type="submission" date="2016-10" db="EMBL/GenBank/DDBJ databases">
        <authorList>
            <person name="de Groot N.N."/>
        </authorList>
    </citation>
    <scope>NUCLEOTIDE SEQUENCE [LARGE SCALE GENOMIC DNA]</scope>
    <source>
        <strain evidence="2 3">DSM 15345</strain>
    </source>
</reference>
<protein>
    <submittedName>
        <fullName evidence="2">VPLPA-CTERM protein sorting domain-containing protein</fullName>
    </submittedName>
</protein>
<feature type="chain" id="PRO_5011479258" evidence="1">
    <location>
        <begin position="23"/>
        <end position="333"/>
    </location>
</feature>
<dbReference type="InterPro" id="IPR036514">
    <property type="entry name" value="SGNH_hydro_sf"/>
</dbReference>
<keyword evidence="1" id="KW-0732">Signal</keyword>
<name>A0A1H3YQ38_9RHOB</name>
<feature type="signal peptide" evidence="1">
    <location>
        <begin position="1"/>
        <end position="22"/>
    </location>
</feature>